<dbReference type="Pfam" id="PF00497">
    <property type="entry name" value="SBP_bac_3"/>
    <property type="match status" value="1"/>
</dbReference>
<comment type="caution">
    <text evidence="3">The sequence shown here is derived from an EMBL/GenBank/DDBJ whole genome shotgun (WGS) entry which is preliminary data.</text>
</comment>
<organism evidence="3 4">
    <name type="scientific">Vogesella oryzagri</name>
    <dbReference type="NCBI Taxonomy" id="3160864"/>
    <lineage>
        <taxon>Bacteria</taxon>
        <taxon>Pseudomonadati</taxon>
        <taxon>Pseudomonadota</taxon>
        <taxon>Betaproteobacteria</taxon>
        <taxon>Neisseriales</taxon>
        <taxon>Chromobacteriaceae</taxon>
        <taxon>Vogesella</taxon>
    </lineage>
</organism>
<evidence type="ECO:0000313" key="4">
    <source>
        <dbReference type="Proteomes" id="UP001433638"/>
    </source>
</evidence>
<evidence type="ECO:0000259" key="2">
    <source>
        <dbReference type="Pfam" id="PF00497"/>
    </source>
</evidence>
<gene>
    <name evidence="3" type="ORF">ABNW52_00830</name>
</gene>
<dbReference type="SUPFAM" id="SSF53850">
    <property type="entry name" value="Periplasmic binding protein-like II"/>
    <property type="match status" value="1"/>
</dbReference>
<feature type="domain" description="Solute-binding protein family 3/N-terminal" evidence="2">
    <location>
        <begin position="25"/>
        <end position="239"/>
    </location>
</feature>
<feature type="chain" id="PRO_5047300778" evidence="1">
    <location>
        <begin position="21"/>
        <end position="250"/>
    </location>
</feature>
<sequence length="250" mass="28135">MSKLKRSIGLAMLLAGAVQAQTLTVCAERWVPFIYRADNGVVRGLAVEALERAARERGAALRYQFLAMSGCYKQAAAGRTDIIAFATAAESPAGWLQTRKAMVYWPLYAWVRAGVVEQQYRDLQQFRGLRVAWVPAYDYPRQLVQQTRWQRVTAPDSVASFTMLAGGRVDVVFDDYQTPLDIAHQLGGRVKRLDGLVGSYHETFSLRPGLAWLRAGLEREAERKMATGELDAFYQQYFRVSWAQLQAAPH</sequence>
<feature type="signal peptide" evidence="1">
    <location>
        <begin position="1"/>
        <end position="20"/>
    </location>
</feature>
<dbReference type="InterPro" id="IPR001638">
    <property type="entry name" value="Solute-binding_3/MltF_N"/>
</dbReference>
<accession>A0ABV1LZ61</accession>
<keyword evidence="4" id="KW-1185">Reference proteome</keyword>
<keyword evidence="1" id="KW-0732">Signal</keyword>
<evidence type="ECO:0000313" key="3">
    <source>
        <dbReference type="EMBL" id="MEQ6289163.1"/>
    </source>
</evidence>
<protein>
    <submittedName>
        <fullName evidence="3">Transporter substrate-binding domain-containing protein</fullName>
    </submittedName>
</protein>
<evidence type="ECO:0000256" key="1">
    <source>
        <dbReference type="SAM" id="SignalP"/>
    </source>
</evidence>
<dbReference type="Proteomes" id="UP001433638">
    <property type="component" value="Unassembled WGS sequence"/>
</dbReference>
<dbReference type="EMBL" id="JBEFLD010000001">
    <property type="protein sequence ID" value="MEQ6289163.1"/>
    <property type="molecule type" value="Genomic_DNA"/>
</dbReference>
<reference evidence="3" key="1">
    <citation type="submission" date="2024-06" db="EMBL/GenBank/DDBJ databases">
        <title>Genome sequence of Vogesella sp. MAHUQ-64.</title>
        <authorList>
            <person name="Huq M.A."/>
        </authorList>
    </citation>
    <scope>NUCLEOTIDE SEQUENCE</scope>
    <source>
        <strain evidence="3">MAHUQ-64</strain>
    </source>
</reference>
<name>A0ABV1LZ61_9NEIS</name>
<dbReference type="RefSeq" id="WP_349582693.1">
    <property type="nucleotide sequence ID" value="NZ_JBEFLD010000001.1"/>
</dbReference>
<proteinExistence type="predicted"/>
<dbReference type="Gene3D" id="3.40.190.10">
    <property type="entry name" value="Periplasmic binding protein-like II"/>
    <property type="match status" value="2"/>
</dbReference>